<dbReference type="EC" id="7.2.2.12" evidence="8"/>
<evidence type="ECO:0000256" key="5">
    <source>
        <dbReference type="ARBA" id="ARBA00022967"/>
    </source>
</evidence>
<evidence type="ECO:0000256" key="9">
    <source>
        <dbReference type="ARBA" id="ARBA00047308"/>
    </source>
</evidence>
<evidence type="ECO:0000313" key="12">
    <source>
        <dbReference type="EMBL" id="XBO41429.1"/>
    </source>
</evidence>
<evidence type="ECO:0000256" key="2">
    <source>
        <dbReference type="ARBA" id="ARBA00006024"/>
    </source>
</evidence>
<evidence type="ECO:0000259" key="11">
    <source>
        <dbReference type="Pfam" id="PF00122"/>
    </source>
</evidence>
<keyword evidence="3 10" id="KW-0812">Transmembrane</keyword>
<dbReference type="AlphaFoldDB" id="A0AAU7JMY4"/>
<dbReference type="PANTHER" id="PTHR48085">
    <property type="entry name" value="CADMIUM/ZINC-TRANSPORTING ATPASE HMA2-RELATED"/>
    <property type="match status" value="1"/>
</dbReference>
<evidence type="ECO:0000256" key="4">
    <source>
        <dbReference type="ARBA" id="ARBA00022723"/>
    </source>
</evidence>
<dbReference type="InterPro" id="IPR008250">
    <property type="entry name" value="ATPase_P-typ_transduc_dom_A_sf"/>
</dbReference>
<feature type="transmembrane region" description="Helical" evidence="10">
    <location>
        <begin position="246"/>
        <end position="265"/>
    </location>
</feature>
<accession>A0AAU7JMY4</accession>
<dbReference type="GO" id="GO:0016463">
    <property type="term" value="F:P-type zinc transporter activity"/>
    <property type="evidence" value="ECO:0007669"/>
    <property type="project" value="UniProtKB-EC"/>
</dbReference>
<evidence type="ECO:0000256" key="7">
    <source>
        <dbReference type="ARBA" id="ARBA00023136"/>
    </source>
</evidence>
<gene>
    <name evidence="12" type="ORF">ABEG18_11935</name>
</gene>
<evidence type="ECO:0000256" key="6">
    <source>
        <dbReference type="ARBA" id="ARBA00022989"/>
    </source>
</evidence>
<evidence type="ECO:0000256" key="1">
    <source>
        <dbReference type="ARBA" id="ARBA00004370"/>
    </source>
</evidence>
<dbReference type="InterPro" id="IPR001757">
    <property type="entry name" value="P_typ_ATPase"/>
</dbReference>
<dbReference type="Pfam" id="PF00702">
    <property type="entry name" value="Hydrolase"/>
    <property type="match status" value="1"/>
</dbReference>
<keyword evidence="4 10" id="KW-0479">Metal-binding</keyword>
<dbReference type="InterPro" id="IPR036412">
    <property type="entry name" value="HAD-like_sf"/>
</dbReference>
<reference evidence="12" key="1">
    <citation type="submission" date="2024-05" db="EMBL/GenBank/DDBJ databases">
        <authorList>
            <person name="Kim S."/>
            <person name="Heo J."/>
            <person name="Choi H."/>
            <person name="Choi Y."/>
            <person name="Kwon S.-W."/>
            <person name="Kim Y."/>
        </authorList>
    </citation>
    <scope>NUCLEOTIDE SEQUENCE</scope>
    <source>
        <strain evidence="12">KACC 23698</strain>
    </source>
</reference>
<keyword evidence="10" id="KW-0547">Nucleotide-binding</keyword>
<dbReference type="PANTHER" id="PTHR48085:SF5">
    <property type="entry name" value="CADMIUM_ZINC-TRANSPORTING ATPASE HMA4-RELATED"/>
    <property type="match status" value="1"/>
</dbReference>
<dbReference type="GO" id="GO:0005886">
    <property type="term" value="C:plasma membrane"/>
    <property type="evidence" value="ECO:0007669"/>
    <property type="project" value="UniProtKB-SubCell"/>
</dbReference>
<dbReference type="SFLD" id="SFLDS00003">
    <property type="entry name" value="Haloacid_Dehalogenase"/>
    <property type="match status" value="1"/>
</dbReference>
<dbReference type="NCBIfam" id="TIGR01494">
    <property type="entry name" value="ATPase_P-type"/>
    <property type="match status" value="2"/>
</dbReference>
<dbReference type="GO" id="GO:0015086">
    <property type="term" value="F:cadmium ion transmembrane transporter activity"/>
    <property type="evidence" value="ECO:0007669"/>
    <property type="project" value="TreeGrafter"/>
</dbReference>
<dbReference type="SFLD" id="SFLDG00002">
    <property type="entry name" value="C1.7:_P-type_atpase_like"/>
    <property type="match status" value="1"/>
</dbReference>
<dbReference type="InterPro" id="IPR023299">
    <property type="entry name" value="ATPase_P-typ_cyto_dom_N"/>
</dbReference>
<dbReference type="Pfam" id="PF00122">
    <property type="entry name" value="E1-E2_ATPase"/>
    <property type="match status" value="1"/>
</dbReference>
<dbReference type="SUPFAM" id="SSF81665">
    <property type="entry name" value="Calcium ATPase, transmembrane domain M"/>
    <property type="match status" value="1"/>
</dbReference>
<feature type="transmembrane region" description="Helical" evidence="10">
    <location>
        <begin position="576"/>
        <end position="600"/>
    </location>
</feature>
<comment type="subcellular location">
    <subcellularLocation>
        <location evidence="10">Cell membrane</location>
    </subcellularLocation>
    <subcellularLocation>
        <location evidence="1">Membrane</location>
    </subcellularLocation>
</comment>
<dbReference type="GO" id="GO:0046872">
    <property type="term" value="F:metal ion binding"/>
    <property type="evidence" value="ECO:0007669"/>
    <property type="project" value="UniProtKB-KW"/>
</dbReference>
<keyword evidence="6 10" id="KW-1133">Transmembrane helix</keyword>
<dbReference type="SFLD" id="SFLDF00027">
    <property type="entry name" value="p-type_atpase"/>
    <property type="match status" value="1"/>
</dbReference>
<dbReference type="Gene3D" id="3.40.50.1000">
    <property type="entry name" value="HAD superfamily/HAD-like"/>
    <property type="match status" value="1"/>
</dbReference>
<dbReference type="InterPro" id="IPR018303">
    <property type="entry name" value="ATPase_P-typ_P_site"/>
</dbReference>
<feature type="transmembrane region" description="Helical" evidence="10">
    <location>
        <begin position="271"/>
        <end position="295"/>
    </location>
</feature>
<evidence type="ECO:0000256" key="10">
    <source>
        <dbReference type="RuleBase" id="RU362081"/>
    </source>
</evidence>
<evidence type="ECO:0000256" key="8">
    <source>
        <dbReference type="ARBA" id="ARBA00039097"/>
    </source>
</evidence>
<name>A0AAU7JMY4_9HYPH</name>
<dbReference type="Gene3D" id="2.70.150.10">
    <property type="entry name" value="Calcium-transporting ATPase, cytoplasmic transduction domain A"/>
    <property type="match status" value="1"/>
</dbReference>
<dbReference type="RefSeq" id="WP_406858283.1">
    <property type="nucleotide sequence ID" value="NZ_CP157484.1"/>
</dbReference>
<dbReference type="InterPro" id="IPR023298">
    <property type="entry name" value="ATPase_P-typ_TM_dom_sf"/>
</dbReference>
<dbReference type="InterPro" id="IPR023214">
    <property type="entry name" value="HAD_sf"/>
</dbReference>
<keyword evidence="10" id="KW-1003">Cell membrane</keyword>
<dbReference type="PROSITE" id="PS00154">
    <property type="entry name" value="ATPASE_E1_E2"/>
    <property type="match status" value="1"/>
</dbReference>
<dbReference type="InterPro" id="IPR027256">
    <property type="entry name" value="P-typ_ATPase_IB"/>
</dbReference>
<comment type="catalytic activity">
    <reaction evidence="9">
        <text>Zn(2+)(in) + ATP + H2O = Zn(2+)(out) + ADP + phosphate + H(+)</text>
        <dbReference type="Rhea" id="RHEA:20621"/>
        <dbReference type="ChEBI" id="CHEBI:15377"/>
        <dbReference type="ChEBI" id="CHEBI:15378"/>
        <dbReference type="ChEBI" id="CHEBI:29105"/>
        <dbReference type="ChEBI" id="CHEBI:30616"/>
        <dbReference type="ChEBI" id="CHEBI:43474"/>
        <dbReference type="ChEBI" id="CHEBI:456216"/>
        <dbReference type="EC" id="7.2.2.12"/>
    </reaction>
</comment>
<dbReference type="InterPro" id="IPR044492">
    <property type="entry name" value="P_typ_ATPase_HD_dom"/>
</dbReference>
<dbReference type="Gene3D" id="3.40.1110.10">
    <property type="entry name" value="Calcium-transporting ATPase, cytoplasmic domain N"/>
    <property type="match status" value="1"/>
</dbReference>
<keyword evidence="10" id="KW-0067">ATP-binding</keyword>
<organism evidence="12">
    <name type="scientific">Alsobacter sp. KACC 23698</name>
    <dbReference type="NCBI Taxonomy" id="3149229"/>
    <lineage>
        <taxon>Bacteria</taxon>
        <taxon>Pseudomonadati</taxon>
        <taxon>Pseudomonadota</taxon>
        <taxon>Alphaproteobacteria</taxon>
        <taxon>Hyphomicrobiales</taxon>
        <taxon>Alsobacteraceae</taxon>
        <taxon>Alsobacter</taxon>
    </lineage>
</organism>
<proteinExistence type="inferred from homology"/>
<keyword evidence="5" id="KW-1278">Translocase</keyword>
<dbReference type="InterPro" id="IPR051014">
    <property type="entry name" value="Cation_Transport_ATPase_IB"/>
</dbReference>
<dbReference type="InterPro" id="IPR059000">
    <property type="entry name" value="ATPase_P-type_domA"/>
</dbReference>
<dbReference type="GO" id="GO:0016887">
    <property type="term" value="F:ATP hydrolysis activity"/>
    <property type="evidence" value="ECO:0007669"/>
    <property type="project" value="InterPro"/>
</dbReference>
<dbReference type="SUPFAM" id="SSF81653">
    <property type="entry name" value="Calcium ATPase, transduction domain A"/>
    <property type="match status" value="1"/>
</dbReference>
<evidence type="ECO:0000256" key="3">
    <source>
        <dbReference type="ARBA" id="ARBA00022692"/>
    </source>
</evidence>
<dbReference type="EMBL" id="CP157484">
    <property type="protein sequence ID" value="XBO41429.1"/>
    <property type="molecule type" value="Genomic_DNA"/>
</dbReference>
<dbReference type="PRINTS" id="PR00119">
    <property type="entry name" value="CATATPASE"/>
</dbReference>
<feature type="transmembrane region" description="Helical" evidence="10">
    <location>
        <begin position="27"/>
        <end position="45"/>
    </location>
</feature>
<dbReference type="GO" id="GO:0005524">
    <property type="term" value="F:ATP binding"/>
    <property type="evidence" value="ECO:0007669"/>
    <property type="project" value="UniProtKB-UniRule"/>
</dbReference>
<sequence length="626" mass="62563">MTKAPGPAAGKVRAEALVERFRSRIQFAIAAAALAGGLALAGLDMPGAARWVWASGAGIVLAALLVEIVRALSQGRFGLDLLAALSMAGSLALGEELAGAVIALMLSGGQLLEAFAEGRARREMTALLARAPRRAQRYVDGRLEDAPLEDIAPGDRLLVRPGDTTPVDGIVAVREAVLDEAALTGEPLPRIHAVGDEVMSGAVNAGGAFDLVASRPAAESTYAGIVRLVAAAQASRAPMARLADRYALGFLAVSVALAGAAWLASGDPTRALAVLVVATPCPLILAVPVAIVAGVSRCAHRGVLVKSAGALETLGRVRTLLLDKTGTLTGGAPVVVGVHSAGRASREEVLRSAGSLAQASPHVVSAAIAGGARRSGLALSSPLDVVESPGAGLSGEVDGAPVSVGSFEHVAASAQRCAWADDHRASAEAAGRMTAFVGVGGRFAGAITLADVVRPDAREALAALRREGVTRIVLVTGDSAAVAHAVADGLGIDEVIAQATPAQKVEAVRAASGGGATMMVGDGVNDAPALAAADVGVAMGSKGAAASAEAADVVILVDSLDRLPEAVRTGRLATRIAIQSVLVGIGLSTAGMIAASFGLLTPLEGALAQEAIDVAVILNALRALSI</sequence>
<protein>
    <recommendedName>
        <fullName evidence="8">P-type Zn(2+) transporter</fullName>
        <ecNumber evidence="8">7.2.2.12</ecNumber>
    </recommendedName>
</protein>
<comment type="similarity">
    <text evidence="2 10">Belongs to the cation transport ATPase (P-type) (TC 3.A.3) family. Type IB subfamily.</text>
</comment>
<feature type="transmembrane region" description="Helical" evidence="10">
    <location>
        <begin position="51"/>
        <end position="70"/>
    </location>
</feature>
<dbReference type="NCBIfam" id="TIGR01525">
    <property type="entry name" value="ATPase-IB_hvy"/>
    <property type="match status" value="1"/>
</dbReference>
<keyword evidence="7 10" id="KW-0472">Membrane</keyword>
<dbReference type="SUPFAM" id="SSF56784">
    <property type="entry name" value="HAD-like"/>
    <property type="match status" value="1"/>
</dbReference>
<feature type="domain" description="P-type ATPase A" evidence="11">
    <location>
        <begin position="131"/>
        <end position="229"/>
    </location>
</feature>